<dbReference type="Proteomes" id="UP000282971">
    <property type="component" value="Unassembled WGS sequence"/>
</dbReference>
<sequence length="96" mass="10842">MRSRKTPPVPVPDGSKFCFKCKLVLPLALFAKDAKQYDGKKHDCRRCDSAAAYQRQLRKRAGPSPDALMAEPLIPVDYDRIDRARRNMRLASGTHA</sequence>
<gene>
    <name evidence="1" type="ORF">EOD43_05985</name>
</gene>
<comment type="caution">
    <text evidence="1">The sequence shown here is derived from an EMBL/GenBank/DDBJ whole genome shotgun (WGS) entry which is preliminary data.</text>
</comment>
<accession>A0A437M7F0</accession>
<keyword evidence="2" id="KW-1185">Reference proteome</keyword>
<dbReference type="OrthoDB" id="581550at2"/>
<dbReference type="RefSeq" id="WP_127742016.1">
    <property type="nucleotide sequence ID" value="NZ_SACN01000001.1"/>
</dbReference>
<evidence type="ECO:0000313" key="2">
    <source>
        <dbReference type="Proteomes" id="UP000282971"/>
    </source>
</evidence>
<name>A0A437M7F0_9SPHN</name>
<dbReference type="EMBL" id="SACN01000001">
    <property type="protein sequence ID" value="RVT93424.1"/>
    <property type="molecule type" value="Genomic_DNA"/>
</dbReference>
<proteinExistence type="predicted"/>
<organism evidence="1 2">
    <name type="scientific">Sphingomonas crocodyli</name>
    <dbReference type="NCBI Taxonomy" id="1979270"/>
    <lineage>
        <taxon>Bacteria</taxon>
        <taxon>Pseudomonadati</taxon>
        <taxon>Pseudomonadota</taxon>
        <taxon>Alphaproteobacteria</taxon>
        <taxon>Sphingomonadales</taxon>
        <taxon>Sphingomonadaceae</taxon>
        <taxon>Sphingomonas</taxon>
    </lineage>
</organism>
<reference evidence="1 2" key="1">
    <citation type="submission" date="2019-01" db="EMBL/GenBank/DDBJ databases">
        <authorList>
            <person name="Chen W.-M."/>
        </authorList>
    </citation>
    <scope>NUCLEOTIDE SEQUENCE [LARGE SCALE GENOMIC DNA]</scope>
    <source>
        <strain evidence="1 2">CCP-7</strain>
    </source>
</reference>
<dbReference type="AlphaFoldDB" id="A0A437M7F0"/>
<evidence type="ECO:0000313" key="1">
    <source>
        <dbReference type="EMBL" id="RVT93424.1"/>
    </source>
</evidence>
<protein>
    <submittedName>
        <fullName evidence="1">Uncharacterized protein</fullName>
    </submittedName>
</protein>